<dbReference type="AlphaFoldDB" id="A0A8H7NYL5"/>
<proteinExistence type="predicted"/>
<evidence type="ECO:0000256" key="1">
    <source>
        <dbReference type="SAM" id="MobiDB-lite"/>
    </source>
</evidence>
<dbReference type="EMBL" id="JADOXO010000192">
    <property type="protein sequence ID" value="KAF9809970.1"/>
    <property type="molecule type" value="Genomic_DNA"/>
</dbReference>
<evidence type="ECO:0000313" key="3">
    <source>
        <dbReference type="Proteomes" id="UP000639403"/>
    </source>
</evidence>
<comment type="caution">
    <text evidence="2">The sequence shown here is derived from an EMBL/GenBank/DDBJ whole genome shotgun (WGS) entry which is preliminary data.</text>
</comment>
<protein>
    <submittedName>
        <fullName evidence="2">Uncharacterized protein</fullName>
    </submittedName>
</protein>
<reference evidence="2" key="2">
    <citation type="journal article" name="Front. Microbiol.">
        <title>Degradative Capacity of Two Strains of Rhodonia placenta: From Phenotype to Genotype.</title>
        <authorList>
            <person name="Kolle M."/>
            <person name="Horta M.A.C."/>
            <person name="Nowrousian M."/>
            <person name="Ohm R.A."/>
            <person name="Benz J.P."/>
            <person name="Pilgard A."/>
        </authorList>
    </citation>
    <scope>NUCLEOTIDE SEQUENCE</scope>
    <source>
        <strain evidence="2">FPRL280</strain>
    </source>
</reference>
<reference evidence="2" key="1">
    <citation type="submission" date="2020-11" db="EMBL/GenBank/DDBJ databases">
        <authorList>
            <person name="Koelle M."/>
            <person name="Horta M.A.C."/>
            <person name="Nowrousian M."/>
            <person name="Ohm R.A."/>
            <person name="Benz P."/>
            <person name="Pilgard A."/>
        </authorList>
    </citation>
    <scope>NUCLEOTIDE SEQUENCE</scope>
    <source>
        <strain evidence="2">FPRL280</strain>
    </source>
</reference>
<sequence>MSSSPPAHPAPSVHPLLLLSRHSGLYGPLRALFQVLHCPPVRSQRLRPPRSEIDSPRDWSSRAPSLPRDVTADFCPRSARR</sequence>
<feature type="region of interest" description="Disordered" evidence="1">
    <location>
        <begin position="43"/>
        <end position="81"/>
    </location>
</feature>
<feature type="compositionally biased region" description="Basic and acidic residues" evidence="1">
    <location>
        <begin position="49"/>
        <end position="60"/>
    </location>
</feature>
<organism evidence="2 3">
    <name type="scientific">Rhodonia placenta</name>
    <dbReference type="NCBI Taxonomy" id="104341"/>
    <lineage>
        <taxon>Eukaryota</taxon>
        <taxon>Fungi</taxon>
        <taxon>Dikarya</taxon>
        <taxon>Basidiomycota</taxon>
        <taxon>Agaricomycotina</taxon>
        <taxon>Agaricomycetes</taxon>
        <taxon>Polyporales</taxon>
        <taxon>Adustoporiaceae</taxon>
        <taxon>Rhodonia</taxon>
    </lineage>
</organism>
<name>A0A8H7NYL5_9APHY</name>
<accession>A0A8H7NYL5</accession>
<dbReference type="Proteomes" id="UP000639403">
    <property type="component" value="Unassembled WGS sequence"/>
</dbReference>
<evidence type="ECO:0000313" key="2">
    <source>
        <dbReference type="EMBL" id="KAF9809970.1"/>
    </source>
</evidence>
<gene>
    <name evidence="2" type="ORF">IEO21_07200</name>
</gene>